<dbReference type="Proteomes" id="UP000249638">
    <property type="component" value="Unassembled WGS sequence"/>
</dbReference>
<gene>
    <name evidence="1" type="ORF">C7416_101419</name>
</gene>
<reference evidence="1" key="1">
    <citation type="submission" date="2018-06" db="EMBL/GenBank/DDBJ databases">
        <title>Genomic Encyclopedia of Type Strains, Phase IV (KMG-V): Genome sequencing to study the core and pangenomes of soil and plant-associated prokaryotes.</title>
        <authorList>
            <person name="Whitman W."/>
        </authorList>
    </citation>
    <scope>NUCLEOTIDE SEQUENCE [LARGE SCALE GENOMIC DNA]</scope>
    <source>
        <strain evidence="1">MLR2-44</strain>
    </source>
</reference>
<evidence type="ECO:0000313" key="2">
    <source>
        <dbReference type="Proteomes" id="UP000249638"/>
    </source>
</evidence>
<accession>A0A2W7PFY0</accession>
<comment type="caution">
    <text evidence="1">The sequence shown here is derived from an EMBL/GenBank/DDBJ whole genome shotgun (WGS) entry which is preliminary data.</text>
</comment>
<keyword evidence="2" id="KW-1185">Reference proteome</keyword>
<dbReference type="EMBL" id="QKZN01000001">
    <property type="protein sequence ID" value="PZX34136.1"/>
    <property type="molecule type" value="Genomic_DNA"/>
</dbReference>
<dbReference type="AlphaFoldDB" id="A0A2W7PFY0"/>
<proteinExistence type="predicted"/>
<evidence type="ECO:0000313" key="1">
    <source>
        <dbReference type="EMBL" id="PZX34136.1"/>
    </source>
</evidence>
<name>A0A2W7PFY0_9BURK</name>
<organism evidence="1 2">
    <name type="scientific">Cupriavidus phytorum</name>
    <dbReference type="NCBI Taxonomy" id="3024399"/>
    <lineage>
        <taxon>Bacteria</taxon>
        <taxon>Pseudomonadati</taxon>
        <taxon>Pseudomonadota</taxon>
        <taxon>Betaproteobacteria</taxon>
        <taxon>Burkholderiales</taxon>
        <taxon>Burkholderiaceae</taxon>
        <taxon>Cupriavidus</taxon>
    </lineage>
</organism>
<sequence length="341" mass="37859">MGFLGWMRRRKTQGPARESREIAELTERVTRLSPRLRLVPRYQQRIRPALEQALDYVRGLVQDLPAPRDASKETWASDPYIHAFFGTPHDVELGFSRSPELREFFAQSPESAQAYAVLGMAMAERRTLGVALEGDVMRSDVPQTVISFSDHKVRIIACTEAALRDEIVRRLFDQLALESLARVAAGKSRRNVLEREQALLVARLRLLARQGTGMRAMLGGDGDGDGRSGEQATLRAQVAENDRELAQLGKDAGALERQLECLAEVLTNARDYLSIEPRHLRLSAMNVLLAPESTAPAQEIELLTARVPGDPPLVRSFALVRFARGDMLSSGALLDEAARQL</sequence>
<protein>
    <submittedName>
        <fullName evidence="1">Uncharacterized protein</fullName>
    </submittedName>
</protein>